<keyword evidence="3" id="KW-1185">Reference proteome</keyword>
<evidence type="ECO:0000313" key="3">
    <source>
        <dbReference type="Proteomes" id="UP000466794"/>
    </source>
</evidence>
<evidence type="ECO:0000313" key="2">
    <source>
        <dbReference type="EMBL" id="MVU77042.1"/>
    </source>
</evidence>
<sequence length="121" mass="13120">MAEFESYRANLEVADLTPTVDFLRDVLGFTVEVNEPAMGLALVRRDRVGLGIVRTPNPAVNETTAGYVGVADVDGLHAHCVSRKADIVTGLTEHPWGLRDFVLRIPGGHRIAFGQRIGPAE</sequence>
<name>A0A7K1URS3_9NOCA</name>
<proteinExistence type="predicted"/>
<dbReference type="AlphaFoldDB" id="A0A7K1URS3"/>
<feature type="domain" description="VOC" evidence="1">
    <location>
        <begin position="3"/>
        <end position="116"/>
    </location>
</feature>
<dbReference type="Gene3D" id="3.10.180.10">
    <property type="entry name" value="2,3-Dihydroxybiphenyl 1,2-Dioxygenase, domain 1"/>
    <property type="match status" value="1"/>
</dbReference>
<dbReference type="InterPro" id="IPR004360">
    <property type="entry name" value="Glyas_Fos-R_dOase_dom"/>
</dbReference>
<dbReference type="InterPro" id="IPR029068">
    <property type="entry name" value="Glyas_Bleomycin-R_OHBP_Dase"/>
</dbReference>
<organism evidence="2 3">
    <name type="scientific">Nocardia terrae</name>
    <dbReference type="NCBI Taxonomy" id="2675851"/>
    <lineage>
        <taxon>Bacteria</taxon>
        <taxon>Bacillati</taxon>
        <taxon>Actinomycetota</taxon>
        <taxon>Actinomycetes</taxon>
        <taxon>Mycobacteriales</taxon>
        <taxon>Nocardiaceae</taxon>
        <taxon>Nocardia</taxon>
    </lineage>
</organism>
<dbReference type="EMBL" id="WRPP01000001">
    <property type="protein sequence ID" value="MVU77042.1"/>
    <property type="molecule type" value="Genomic_DNA"/>
</dbReference>
<reference evidence="2 3" key="1">
    <citation type="submission" date="2019-12" db="EMBL/GenBank/DDBJ databases">
        <title>Nocardia sp. nov. ET3-3 isolated from soil.</title>
        <authorList>
            <person name="Kanchanasin P."/>
            <person name="Tanasupawat S."/>
            <person name="Yuki M."/>
            <person name="Kudo T."/>
        </authorList>
    </citation>
    <scope>NUCLEOTIDE SEQUENCE [LARGE SCALE GENOMIC DNA]</scope>
    <source>
        <strain evidence="2 3">ET3-3</strain>
    </source>
</reference>
<dbReference type="RefSeq" id="WP_157355848.1">
    <property type="nucleotide sequence ID" value="NZ_WRPP01000001.1"/>
</dbReference>
<dbReference type="Proteomes" id="UP000466794">
    <property type="component" value="Unassembled WGS sequence"/>
</dbReference>
<comment type="caution">
    <text evidence="2">The sequence shown here is derived from an EMBL/GenBank/DDBJ whole genome shotgun (WGS) entry which is preliminary data.</text>
</comment>
<dbReference type="InterPro" id="IPR037523">
    <property type="entry name" value="VOC_core"/>
</dbReference>
<dbReference type="PROSITE" id="PS51819">
    <property type="entry name" value="VOC"/>
    <property type="match status" value="1"/>
</dbReference>
<accession>A0A7K1URS3</accession>
<protein>
    <recommendedName>
        <fullName evidence="1">VOC domain-containing protein</fullName>
    </recommendedName>
</protein>
<dbReference type="SUPFAM" id="SSF54593">
    <property type="entry name" value="Glyoxalase/Bleomycin resistance protein/Dihydroxybiphenyl dioxygenase"/>
    <property type="match status" value="1"/>
</dbReference>
<evidence type="ECO:0000259" key="1">
    <source>
        <dbReference type="PROSITE" id="PS51819"/>
    </source>
</evidence>
<dbReference type="Pfam" id="PF00903">
    <property type="entry name" value="Glyoxalase"/>
    <property type="match status" value="1"/>
</dbReference>
<gene>
    <name evidence="2" type="ORF">GPX89_07245</name>
</gene>